<protein>
    <submittedName>
        <fullName evidence="3">Prolyl oligopeptidase family serine peptidase</fullName>
    </submittedName>
</protein>
<evidence type="ECO:0000313" key="3">
    <source>
        <dbReference type="EMBL" id="MEA5392459.1"/>
    </source>
</evidence>
<dbReference type="Pfam" id="PF00326">
    <property type="entry name" value="Peptidase_S9"/>
    <property type="match status" value="1"/>
</dbReference>
<dbReference type="InterPro" id="IPR011042">
    <property type="entry name" value="6-blade_b-propeller_TolB-like"/>
</dbReference>
<dbReference type="PANTHER" id="PTHR43056:SF5">
    <property type="entry name" value="PEPTIDASE S9 PROLYL OLIGOPEPTIDASE CATALYTIC DOMAIN-CONTAINING PROTEIN"/>
    <property type="match status" value="1"/>
</dbReference>
<gene>
    <name evidence="3" type="ORF">VB738_14445</name>
</gene>
<feature type="compositionally biased region" description="Polar residues" evidence="1">
    <location>
        <begin position="95"/>
        <end position="105"/>
    </location>
</feature>
<accession>A0ABU5RXE0</accession>
<dbReference type="Gene3D" id="3.40.50.1820">
    <property type="entry name" value="alpha/beta hydrolase"/>
    <property type="match status" value="1"/>
</dbReference>
<keyword evidence="4" id="KW-1185">Reference proteome</keyword>
<dbReference type="Gene3D" id="2.120.10.30">
    <property type="entry name" value="TolB, C-terminal domain"/>
    <property type="match status" value="1"/>
</dbReference>
<comment type="caution">
    <text evidence="3">The sequence shown here is derived from an EMBL/GenBank/DDBJ whole genome shotgun (WGS) entry which is preliminary data.</text>
</comment>
<sequence length="633" mass="68190">MPAELAVGRAAGVAEPRLDGGRLFWLQQRPDERGRTNLMGRGEAGALAVDLTPGPWNLRTRVHDYGGAAYAVAGDLVVFVDDGDRCLWRLDLTGPNASSADQTPTPAGAPRRLTAPPEPERPRAFADGLIDRRRRRWIGVMEQDGLDRLVAVPLAGGEPELLHQPADFCGYAVLAPDGGHLAWVSWEQPFMPWERSQLWLAAIDAAGQLHQVRPIAGSAAGDPQGISVFQPLWLDDGSLVVANDRSGWWNLERLADAAALEADTPPRWQPLCPMEAEFGTPQWVYGLRTLAWDGSRLLAAVCRQGRWQLGRLGLDGGPWEPIPLPFSDLAALSAEAGRLVAVAAAPAIGPGLLELDAASGTWRHTPAAPAPLAAGAISHPEPLWFDGHGGAPTQAWYYPPRDGSRADAPLLVKGHSGPTAMAGTGLNLAIQFWTSRGWGVVDVNYGGSTGFGRAYRQRLDGQWGVVDVADCAAAARALVAAGKADPARVAFEGGSAGGFTVLAALCFTDVFKAGAVRYPVTDPEALLGVDHRFEARYTETLIGPWPGARARYEERSPLRHADRITVPVLFFHGLDDRVVPASQSERMVEALRRRGLETELHLIPGEGHGFRDSGVRTAVLEATEAFFRRHFRL</sequence>
<dbReference type="SUPFAM" id="SSF82171">
    <property type="entry name" value="DPP6 N-terminal domain-like"/>
    <property type="match status" value="1"/>
</dbReference>
<dbReference type="InterPro" id="IPR029058">
    <property type="entry name" value="AB_hydrolase_fold"/>
</dbReference>
<reference evidence="3 4" key="1">
    <citation type="submission" date="2023-12" db="EMBL/GenBank/DDBJ databases">
        <title>Baltic Sea Cyanobacteria.</title>
        <authorList>
            <person name="Delbaje E."/>
            <person name="Fewer D.P."/>
            <person name="Shishido T.K."/>
        </authorList>
    </citation>
    <scope>NUCLEOTIDE SEQUENCE [LARGE SCALE GENOMIC DNA]</scope>
    <source>
        <strain evidence="3 4">UHCC 0139</strain>
    </source>
</reference>
<feature type="domain" description="Peptidase S9 prolyl oligopeptidase catalytic" evidence="2">
    <location>
        <begin position="429"/>
        <end position="631"/>
    </location>
</feature>
<name>A0ABU5RXE0_9CYAN</name>
<evidence type="ECO:0000256" key="1">
    <source>
        <dbReference type="SAM" id="MobiDB-lite"/>
    </source>
</evidence>
<evidence type="ECO:0000313" key="4">
    <source>
        <dbReference type="Proteomes" id="UP001304461"/>
    </source>
</evidence>
<organism evidence="3 4">
    <name type="scientific">Cyanobium gracile UHCC 0139</name>
    <dbReference type="NCBI Taxonomy" id="3110308"/>
    <lineage>
        <taxon>Bacteria</taxon>
        <taxon>Bacillati</taxon>
        <taxon>Cyanobacteriota</taxon>
        <taxon>Cyanophyceae</taxon>
        <taxon>Synechococcales</taxon>
        <taxon>Prochlorococcaceae</taxon>
        <taxon>Cyanobium</taxon>
    </lineage>
</organism>
<feature type="region of interest" description="Disordered" evidence="1">
    <location>
        <begin position="93"/>
        <end position="123"/>
    </location>
</feature>
<dbReference type="RefSeq" id="WP_323306406.1">
    <property type="nucleotide sequence ID" value="NZ_JAYGHX010000011.1"/>
</dbReference>
<evidence type="ECO:0000259" key="2">
    <source>
        <dbReference type="Pfam" id="PF00326"/>
    </source>
</evidence>
<dbReference type="InterPro" id="IPR050585">
    <property type="entry name" value="Xaa-Pro_dipeptidyl-ppase/CocE"/>
</dbReference>
<dbReference type="Proteomes" id="UP001304461">
    <property type="component" value="Unassembled WGS sequence"/>
</dbReference>
<dbReference type="SUPFAM" id="SSF53474">
    <property type="entry name" value="alpha/beta-Hydrolases"/>
    <property type="match status" value="1"/>
</dbReference>
<dbReference type="InterPro" id="IPR001375">
    <property type="entry name" value="Peptidase_S9_cat"/>
</dbReference>
<proteinExistence type="predicted"/>
<dbReference type="EMBL" id="JAYGHX010000011">
    <property type="protein sequence ID" value="MEA5392459.1"/>
    <property type="molecule type" value="Genomic_DNA"/>
</dbReference>
<dbReference type="PANTHER" id="PTHR43056">
    <property type="entry name" value="PEPTIDASE S9 PROLYL OLIGOPEPTIDASE"/>
    <property type="match status" value="1"/>
</dbReference>